<keyword evidence="4 6" id="KW-0472">Membrane</keyword>
<accession>A0A6G4X850</accession>
<evidence type="ECO:0000256" key="3">
    <source>
        <dbReference type="ARBA" id="ARBA00022989"/>
    </source>
</evidence>
<feature type="transmembrane region" description="Helical" evidence="6">
    <location>
        <begin position="165"/>
        <end position="186"/>
    </location>
</feature>
<dbReference type="GO" id="GO:0016020">
    <property type="term" value="C:membrane"/>
    <property type="evidence" value="ECO:0007669"/>
    <property type="project" value="UniProtKB-SubCell"/>
</dbReference>
<feature type="region of interest" description="Disordered" evidence="5">
    <location>
        <begin position="254"/>
        <end position="360"/>
    </location>
</feature>
<evidence type="ECO:0000313" key="8">
    <source>
        <dbReference type="EMBL" id="NGO72924.1"/>
    </source>
</evidence>
<dbReference type="EMBL" id="JAAKZZ010000573">
    <property type="protein sequence ID" value="NGO72924.1"/>
    <property type="molecule type" value="Genomic_DNA"/>
</dbReference>
<keyword evidence="2 6" id="KW-0812">Transmembrane</keyword>
<proteinExistence type="predicted"/>
<evidence type="ECO:0000256" key="5">
    <source>
        <dbReference type="SAM" id="MobiDB-lite"/>
    </source>
</evidence>
<keyword evidence="9" id="KW-1185">Reference proteome</keyword>
<organism evidence="8 9">
    <name type="scientific">Streptomyces boncukensis</name>
    <dbReference type="NCBI Taxonomy" id="2711219"/>
    <lineage>
        <taxon>Bacteria</taxon>
        <taxon>Bacillati</taxon>
        <taxon>Actinomycetota</taxon>
        <taxon>Actinomycetes</taxon>
        <taxon>Kitasatosporales</taxon>
        <taxon>Streptomycetaceae</taxon>
        <taxon>Streptomyces</taxon>
    </lineage>
</organism>
<feature type="transmembrane region" description="Helical" evidence="6">
    <location>
        <begin position="105"/>
        <end position="123"/>
    </location>
</feature>
<feature type="transmembrane region" description="Helical" evidence="6">
    <location>
        <begin position="7"/>
        <end position="26"/>
    </location>
</feature>
<feature type="domain" description="Inositolphosphotransferase Aur1/Ipt1" evidence="7">
    <location>
        <begin position="43"/>
        <end position="231"/>
    </location>
</feature>
<dbReference type="Proteomes" id="UP000477722">
    <property type="component" value="Unassembled WGS sequence"/>
</dbReference>
<feature type="compositionally biased region" description="Acidic residues" evidence="5">
    <location>
        <begin position="315"/>
        <end position="324"/>
    </location>
</feature>
<sequence length="360" mass="38423">MPTDRRLRWWTELPLVIVVYALYSAGRLLARGNESTAVANGLDILRLERRLNIDAETPLNHAFVAHAWLGVPADFAYASLHYLVTPAVLIWLFRRRPAQYRFARTWLTGSTLIGLAGFTLMPTCPPRLLDPGHGFTDAMEHFSRYGWWGGDASAPRGLGGFTNQFAAMPSLHVGWALWCAVVVWLWGPRTVWCRALAAAYPAVITVSVMGTANHYLLDAVAGAAVMGVGWLLARPLLRLADRIRDASARRIRRGTGGRATFTRATHADEPGDIAGPDGGGAEGTGTQRANGSPPAPDVTGGCQTAPGTAIPSEAPADESADEPADAPVDAPASAPGERRRLPGQRRGTAPAGDTNASAPR</sequence>
<evidence type="ECO:0000256" key="6">
    <source>
        <dbReference type="SAM" id="Phobius"/>
    </source>
</evidence>
<keyword evidence="3 6" id="KW-1133">Transmembrane helix</keyword>
<dbReference type="AlphaFoldDB" id="A0A6G4X850"/>
<comment type="subcellular location">
    <subcellularLocation>
        <location evidence="1">Membrane</location>
        <topology evidence="1">Multi-pass membrane protein</topology>
    </subcellularLocation>
</comment>
<feature type="transmembrane region" description="Helical" evidence="6">
    <location>
        <begin position="215"/>
        <end position="233"/>
    </location>
</feature>
<dbReference type="CDD" id="cd03386">
    <property type="entry name" value="PAP2_Aur1_like"/>
    <property type="match status" value="1"/>
</dbReference>
<evidence type="ECO:0000313" key="9">
    <source>
        <dbReference type="Proteomes" id="UP000477722"/>
    </source>
</evidence>
<protein>
    <submittedName>
        <fullName evidence="8">PAP2 family protein</fullName>
    </submittedName>
</protein>
<dbReference type="InterPro" id="IPR026841">
    <property type="entry name" value="Aur1/Ipt1"/>
</dbReference>
<feature type="transmembrane region" description="Helical" evidence="6">
    <location>
        <begin position="75"/>
        <end position="93"/>
    </location>
</feature>
<dbReference type="PANTHER" id="PTHR31310">
    <property type="match status" value="1"/>
</dbReference>
<dbReference type="RefSeq" id="WP_165302584.1">
    <property type="nucleotide sequence ID" value="NZ_JAAKZZ010000573.1"/>
</dbReference>
<feature type="compositionally biased region" description="Low complexity" evidence="5">
    <location>
        <begin position="325"/>
        <end position="335"/>
    </location>
</feature>
<evidence type="ECO:0000256" key="4">
    <source>
        <dbReference type="ARBA" id="ARBA00023136"/>
    </source>
</evidence>
<comment type="caution">
    <text evidence="8">The sequence shown here is derived from an EMBL/GenBank/DDBJ whole genome shotgun (WGS) entry which is preliminary data.</text>
</comment>
<evidence type="ECO:0000259" key="7">
    <source>
        <dbReference type="Pfam" id="PF14378"/>
    </source>
</evidence>
<dbReference type="InterPro" id="IPR052185">
    <property type="entry name" value="IPC_Synthase-Related"/>
</dbReference>
<evidence type="ECO:0000256" key="1">
    <source>
        <dbReference type="ARBA" id="ARBA00004141"/>
    </source>
</evidence>
<feature type="transmembrane region" description="Helical" evidence="6">
    <location>
        <begin position="191"/>
        <end position="209"/>
    </location>
</feature>
<name>A0A6G4X850_9ACTN</name>
<evidence type="ECO:0000256" key="2">
    <source>
        <dbReference type="ARBA" id="ARBA00022692"/>
    </source>
</evidence>
<dbReference type="PANTHER" id="PTHR31310:SF7">
    <property type="entry name" value="PA-PHOSPHATASE RELATED-FAMILY PROTEIN DDB_G0268928"/>
    <property type="match status" value="1"/>
</dbReference>
<gene>
    <name evidence="8" type="ORF">G5C65_32205</name>
</gene>
<reference evidence="8 9" key="1">
    <citation type="submission" date="2020-02" db="EMBL/GenBank/DDBJ databases">
        <title>Whole-genome analyses of novel actinobacteria.</title>
        <authorList>
            <person name="Sahin N."/>
            <person name="Tatar D."/>
        </authorList>
    </citation>
    <scope>NUCLEOTIDE SEQUENCE [LARGE SCALE GENOMIC DNA]</scope>
    <source>
        <strain evidence="8 9">SB3404</strain>
    </source>
</reference>
<dbReference type="Pfam" id="PF14378">
    <property type="entry name" value="PAP2_3"/>
    <property type="match status" value="1"/>
</dbReference>